<feature type="region of interest" description="Disordered" evidence="1">
    <location>
        <begin position="1"/>
        <end position="95"/>
    </location>
</feature>
<feature type="compositionally biased region" description="Basic and acidic residues" evidence="1">
    <location>
        <begin position="575"/>
        <end position="589"/>
    </location>
</feature>
<dbReference type="AlphaFoldDB" id="A0A811RY50"/>
<feature type="compositionally biased region" description="Basic and acidic residues" evidence="1">
    <location>
        <begin position="427"/>
        <end position="443"/>
    </location>
</feature>
<keyword evidence="3" id="KW-1185">Reference proteome</keyword>
<evidence type="ECO:0000313" key="3">
    <source>
        <dbReference type="Proteomes" id="UP000604825"/>
    </source>
</evidence>
<name>A0A811RY50_9POAL</name>
<feature type="compositionally biased region" description="Acidic residues" evidence="1">
    <location>
        <begin position="63"/>
        <end position="73"/>
    </location>
</feature>
<dbReference type="EMBL" id="CAJGYO010000017">
    <property type="protein sequence ID" value="CAD6334020.1"/>
    <property type="molecule type" value="Genomic_DNA"/>
</dbReference>
<accession>A0A811RY50</accession>
<evidence type="ECO:0000256" key="1">
    <source>
        <dbReference type="SAM" id="MobiDB-lite"/>
    </source>
</evidence>
<feature type="region of interest" description="Disordered" evidence="1">
    <location>
        <begin position="575"/>
        <end position="608"/>
    </location>
</feature>
<dbReference type="Proteomes" id="UP000604825">
    <property type="component" value="Unassembled WGS sequence"/>
</dbReference>
<feature type="compositionally biased region" description="Polar residues" evidence="1">
    <location>
        <begin position="405"/>
        <end position="423"/>
    </location>
</feature>
<evidence type="ECO:0000313" key="2">
    <source>
        <dbReference type="EMBL" id="CAD6334020.1"/>
    </source>
</evidence>
<reference evidence="2" key="1">
    <citation type="submission" date="2020-10" db="EMBL/GenBank/DDBJ databases">
        <authorList>
            <person name="Han B."/>
            <person name="Lu T."/>
            <person name="Zhao Q."/>
            <person name="Huang X."/>
            <person name="Zhao Y."/>
        </authorList>
    </citation>
    <scope>NUCLEOTIDE SEQUENCE</scope>
</reference>
<feature type="compositionally biased region" description="Basic and acidic residues" evidence="1">
    <location>
        <begin position="1"/>
        <end position="30"/>
    </location>
</feature>
<comment type="caution">
    <text evidence="2">The sequence shown here is derived from an EMBL/GenBank/DDBJ whole genome shotgun (WGS) entry which is preliminary data.</text>
</comment>
<feature type="region of interest" description="Disordered" evidence="1">
    <location>
        <begin position="405"/>
        <end position="444"/>
    </location>
</feature>
<feature type="region of interest" description="Disordered" evidence="1">
    <location>
        <begin position="111"/>
        <end position="132"/>
    </location>
</feature>
<sequence>MELRRREHERRPPQVGARRVDPCEKQDVPERSAGPLEVLAVKEEKSGGELRLAAVDGVVNIDSDSDSDPDPDPDPDRPTATPRATVRLLHPDPPRSSFALAPEEVLVLGNKRSSVRKGSSQEKLTGKKRTADMLQEDSQAEAGEGAEEIVDGQVVRLCLLCMCDTVIVIYFPSSLIRNLATRSSSDFNISSQPNKICEAVALLNEPHWEKVKELGFGSLLDFRMDKCGPYNLIFWLMDHLDPDDQDPDTMVLYFGGNRKLLITQHTINCVLGLQKGKLDPPLMLTNTRNLNGLKLLREKLGVPAGKRVKMYYLDNLDCDQKMRCVEVPRAKFFGSEMIQKLVKADKQEEDGLPIFGNLNLRNQRDTCYDERAELSRHVTTYMPSPGTSDTDIVDTFRSPQNQIQVGGLSSHQSVCPPNKNNAKQQHRQLDIRQIEEPEERREENEDCLIGYDNLQTTVCNSSELFVHQQTDGDIVMATEGTTPPQEASDEFHGDAKAVSTFVTITAEDVQGVAEDVVQLASTSMKEQVNDFMVGSSEQEILQKLDSLLPQIRASVALGVRTSDLEQQVQELTEKLSNKEEELEATRETLRGSSPLPTTRRCLREPEQS</sequence>
<proteinExistence type="predicted"/>
<gene>
    <name evidence="2" type="ORF">NCGR_LOCUS58118</name>
</gene>
<protein>
    <submittedName>
        <fullName evidence="2">Uncharacterized protein</fullName>
    </submittedName>
</protein>
<dbReference type="OrthoDB" id="693050at2759"/>
<organism evidence="2 3">
    <name type="scientific">Miscanthus lutarioriparius</name>
    <dbReference type="NCBI Taxonomy" id="422564"/>
    <lineage>
        <taxon>Eukaryota</taxon>
        <taxon>Viridiplantae</taxon>
        <taxon>Streptophyta</taxon>
        <taxon>Embryophyta</taxon>
        <taxon>Tracheophyta</taxon>
        <taxon>Spermatophyta</taxon>
        <taxon>Magnoliopsida</taxon>
        <taxon>Liliopsida</taxon>
        <taxon>Poales</taxon>
        <taxon>Poaceae</taxon>
        <taxon>PACMAD clade</taxon>
        <taxon>Panicoideae</taxon>
        <taxon>Andropogonodae</taxon>
        <taxon>Andropogoneae</taxon>
        <taxon>Saccharinae</taxon>
        <taxon>Miscanthus</taxon>
    </lineage>
</organism>